<organism evidence="12 13">
    <name type="scientific">Chrysochromulina tobinii</name>
    <dbReference type="NCBI Taxonomy" id="1460289"/>
    <lineage>
        <taxon>Eukaryota</taxon>
        <taxon>Haptista</taxon>
        <taxon>Haptophyta</taxon>
        <taxon>Prymnesiophyceae</taxon>
        <taxon>Prymnesiales</taxon>
        <taxon>Chrysochromulinaceae</taxon>
        <taxon>Chrysochromulina</taxon>
    </lineage>
</organism>
<dbReference type="CDD" id="cd00201">
    <property type="entry name" value="WW"/>
    <property type="match status" value="1"/>
</dbReference>
<dbReference type="SUPFAM" id="SSF52540">
    <property type="entry name" value="P-loop containing nucleoside triphosphate hydrolases"/>
    <property type="match status" value="1"/>
</dbReference>
<evidence type="ECO:0000256" key="8">
    <source>
        <dbReference type="SAM" id="MobiDB-lite"/>
    </source>
</evidence>
<evidence type="ECO:0000256" key="3">
    <source>
        <dbReference type="ARBA" id="ARBA00023123"/>
    </source>
</evidence>
<keyword evidence="4 6" id="KW-0505">Motor protein</keyword>
<dbReference type="GO" id="GO:0005524">
    <property type="term" value="F:ATP binding"/>
    <property type="evidence" value="ECO:0007669"/>
    <property type="project" value="UniProtKB-UniRule"/>
</dbReference>
<evidence type="ECO:0000256" key="5">
    <source>
        <dbReference type="ARBA" id="ARBA00023203"/>
    </source>
</evidence>
<accession>A0A0M0K4B8</accession>
<dbReference type="SMART" id="SM00228">
    <property type="entry name" value="PDZ"/>
    <property type="match status" value="3"/>
</dbReference>
<dbReference type="InterPro" id="IPR036020">
    <property type="entry name" value="WW_dom_sf"/>
</dbReference>
<dbReference type="SMART" id="SM00456">
    <property type="entry name" value="WW"/>
    <property type="match status" value="1"/>
</dbReference>
<dbReference type="Gene3D" id="6.20.240.20">
    <property type="match status" value="1"/>
</dbReference>
<dbReference type="Gene3D" id="3.40.850.10">
    <property type="entry name" value="Kinesin motor domain"/>
    <property type="match status" value="1"/>
</dbReference>
<protein>
    <submittedName>
        <fullName evidence="12">Myosin motor domain</fullName>
    </submittedName>
</protein>
<evidence type="ECO:0000256" key="1">
    <source>
        <dbReference type="ARBA" id="ARBA00022741"/>
    </source>
</evidence>
<dbReference type="GO" id="GO:0007015">
    <property type="term" value="P:actin filament organization"/>
    <property type="evidence" value="ECO:0007669"/>
    <property type="project" value="TreeGrafter"/>
</dbReference>
<dbReference type="Gene3D" id="2.30.42.10">
    <property type="match status" value="3"/>
</dbReference>
<dbReference type="GO" id="GO:0000146">
    <property type="term" value="F:microfilament motor activity"/>
    <property type="evidence" value="ECO:0007669"/>
    <property type="project" value="TreeGrafter"/>
</dbReference>
<feature type="domain" description="PDZ" evidence="10">
    <location>
        <begin position="1241"/>
        <end position="1333"/>
    </location>
</feature>
<dbReference type="InterPro" id="IPR001609">
    <property type="entry name" value="Myosin_head_motor_dom-like"/>
</dbReference>
<keyword evidence="7" id="KW-0175">Coiled coil</keyword>
<dbReference type="InterPro" id="IPR036034">
    <property type="entry name" value="PDZ_sf"/>
</dbReference>
<dbReference type="PRINTS" id="PR00193">
    <property type="entry name" value="MYOSINHEAVY"/>
</dbReference>
<comment type="caution">
    <text evidence="12">The sequence shown here is derived from an EMBL/GenBank/DDBJ whole genome shotgun (WGS) entry which is preliminary data.</text>
</comment>
<keyword evidence="13" id="KW-1185">Reference proteome</keyword>
<sequence length="1358" mass="149207">MATEGSTEPNTPRLEKPSPITAGPGASELTSLKSVEDAAILANTRDRYESGHIYTRSGRLLLAVNPYRALPLYTPEVLELYKHSLQPQIELPPHVFAVASSAHLGMMQDMQSQSVIISGESGAGKTETAKILLMYLAAVSSSGGGDLHERVLQTNPIMENFGNARTVWNNNSSRFGKFLTLQFSVSGRMQGAKMDTYLLEKSRITSQLPDEQNYHVMYLVAANLPEAKRREYGMDSWETFAYLNVRDKRRVEWDQFPSTWDQLQAAMNTIPTVTQHTDGVWKVIAAILHLGNAKFKGTGDDDAIFVDGGAIAHAAKLLGCVTDQLTKAICTLNIKAGLDWIAKPNTTRYSQSSKDALAKALYSRVFDRLVERINESLIFGGESRYFIGAVDIFGFECFPRNSLEQLCINFANEKLQRMFTETVFESVIAEYKREGIDVRDITFEDNTEVVKLVEDSPSGLLTLLSEECFFPNGSDEGWLLKIKQAHGNVKKPHPNFDGNVKESKTSFTVIHYPGKVTYDAIGFLEKNKDPLSQDVKVLMQYSDDEFVAGLFADKPGPGGKMIFKSAKFTGVIDSFRKSLNDLVSTLKQTKTHFIRCVKPNEKKQPNLFVDDVMKRQLYTSGVVQAVRATRQGFPDHLLFDELVGRFALIVDKDALVRCFGSEAQRQRLAELRMKADKGSISPSDEQELKRAVAGVQERAKPAVTSMLEKAKVPDVKYRLGKTKVFLGLSFERKTAKKKREEAEKKKADEEAAAAAAAAAAAPSAPVSAPSAARTASLENVTLEERRSSLESDVGLIAMSGDTFAGKLQNFQQDVADGTVADSDMMNVAVVSDIGWKTGQEPSSEDVWAQYDFKCAVSDVLEYAEYLGMDIKEDAHLLWIADEALQAPEPQGWEQRLDPKGGVYYYHPTTGMSLNQHPLDHHYQQFYMQMKAQYDAMYQSNKGKNQQMAAATALPISPPPEAAPEAAPESSPDTTPKKKKSMFGLLGLGGSKKPPGPTEEMFQLTVDLLRQQDGLGIGLTLDNIIVEVEPGGSVAAQGDLRYGDQIVQVDGIPLQGRMLKDVIVPRKMHQLVVRYTRVSTQPTSPRRVRSKRIELDPGSAPRRIEELDVVITREASSNRLGFGIDQMNTVVEVDPNGPVASKLQVGDKIIAVDGELLNFRKFVEVVSPNPSIKLRIARLRAANVPASGTKSKKEQLFGQSKAKKKKAAQAAAQAAVDQAIAGQSSSQLARQKPRAAMPALREVKLVKESEETKIGAVFHRLDDAFDKSFFNVEGSSVQPIIKKVDPGSMAEMAGLVPGDIVLSVNGVSGLSNFQVVEMLRKGQGVFTLVVISGRQVQSSLVAQNTQPQQQQPVPAAAAR</sequence>
<dbReference type="InterPro" id="IPR041489">
    <property type="entry name" value="PDZ_6"/>
</dbReference>
<feature type="region of interest" description="Disordered" evidence="8">
    <location>
        <begin position="954"/>
        <end position="996"/>
    </location>
</feature>
<dbReference type="PANTHER" id="PTHR13140">
    <property type="entry name" value="MYOSIN"/>
    <property type="match status" value="1"/>
</dbReference>
<keyword evidence="3 6" id="KW-0518">Myosin</keyword>
<evidence type="ECO:0000313" key="12">
    <source>
        <dbReference type="EMBL" id="KOO33649.1"/>
    </source>
</evidence>
<dbReference type="Proteomes" id="UP000037460">
    <property type="component" value="Unassembled WGS sequence"/>
</dbReference>
<dbReference type="PANTHER" id="PTHR13140:SF706">
    <property type="entry name" value="DILUTE CLASS UNCONVENTIONAL MYOSIN, ISOFORM C"/>
    <property type="match status" value="1"/>
</dbReference>
<feature type="domain" description="WW" evidence="9">
    <location>
        <begin position="886"/>
        <end position="919"/>
    </location>
</feature>
<feature type="domain" description="PDZ" evidence="10">
    <location>
        <begin position="1004"/>
        <end position="1062"/>
    </location>
</feature>
<dbReference type="OrthoDB" id="6108017at2759"/>
<name>A0A0M0K4B8_9EUKA</name>
<feature type="binding site" evidence="6">
    <location>
        <begin position="119"/>
        <end position="126"/>
    </location>
    <ligand>
        <name>ATP</name>
        <dbReference type="ChEBI" id="CHEBI:30616"/>
    </ligand>
</feature>
<feature type="compositionally biased region" description="Polar residues" evidence="8">
    <location>
        <begin position="1"/>
        <end position="10"/>
    </location>
</feature>
<dbReference type="SUPFAM" id="SSF50156">
    <property type="entry name" value="PDZ domain-like"/>
    <property type="match status" value="3"/>
</dbReference>
<dbReference type="EMBL" id="JWZX01001463">
    <property type="protein sequence ID" value="KOO33649.1"/>
    <property type="molecule type" value="Genomic_DNA"/>
</dbReference>
<feature type="region of interest" description="Disordered" evidence="8">
    <location>
        <begin position="1"/>
        <end position="27"/>
    </location>
</feature>
<dbReference type="Pfam" id="PF00063">
    <property type="entry name" value="Myosin_head"/>
    <property type="match status" value="1"/>
</dbReference>
<feature type="domain" description="PDZ" evidence="10">
    <location>
        <begin position="1107"/>
        <end position="1179"/>
    </location>
</feature>
<evidence type="ECO:0000256" key="2">
    <source>
        <dbReference type="ARBA" id="ARBA00022840"/>
    </source>
</evidence>
<proteinExistence type="inferred from homology"/>
<dbReference type="PROSITE" id="PS50020">
    <property type="entry name" value="WW_DOMAIN_2"/>
    <property type="match status" value="1"/>
</dbReference>
<dbReference type="SMART" id="SM00242">
    <property type="entry name" value="MYSc"/>
    <property type="match status" value="1"/>
</dbReference>
<dbReference type="Gene3D" id="1.10.10.820">
    <property type="match status" value="1"/>
</dbReference>
<evidence type="ECO:0000259" key="10">
    <source>
        <dbReference type="PROSITE" id="PS50106"/>
    </source>
</evidence>
<keyword evidence="5 6" id="KW-0009">Actin-binding</keyword>
<dbReference type="Pfam" id="PF00397">
    <property type="entry name" value="WW"/>
    <property type="match status" value="1"/>
</dbReference>
<evidence type="ECO:0000256" key="6">
    <source>
        <dbReference type="PROSITE-ProRule" id="PRU00782"/>
    </source>
</evidence>
<reference evidence="13" key="1">
    <citation type="journal article" date="2015" name="PLoS Genet.">
        <title>Genome Sequence and Transcriptome Analyses of Chrysochromulina tobin: Metabolic Tools for Enhanced Algal Fitness in the Prominent Order Prymnesiales (Haptophyceae).</title>
        <authorList>
            <person name="Hovde B.T."/>
            <person name="Deodato C.R."/>
            <person name="Hunsperger H.M."/>
            <person name="Ryken S.A."/>
            <person name="Yost W."/>
            <person name="Jha R.K."/>
            <person name="Patterson J."/>
            <person name="Monnat R.J. Jr."/>
            <person name="Barlow S.B."/>
            <person name="Starkenburg S.R."/>
            <person name="Cattolico R.A."/>
        </authorList>
    </citation>
    <scope>NUCLEOTIDE SEQUENCE</scope>
    <source>
        <strain evidence="13">CCMP291</strain>
    </source>
</reference>
<dbReference type="Gene3D" id="1.20.58.530">
    <property type="match status" value="1"/>
</dbReference>
<feature type="domain" description="Myosin motor" evidence="11">
    <location>
        <begin position="24"/>
        <end position="740"/>
    </location>
</feature>
<dbReference type="InterPro" id="IPR001478">
    <property type="entry name" value="PDZ"/>
</dbReference>
<gene>
    <name evidence="12" type="ORF">Ctob_011278</name>
</gene>
<dbReference type="GO" id="GO:0016020">
    <property type="term" value="C:membrane"/>
    <property type="evidence" value="ECO:0007669"/>
    <property type="project" value="TreeGrafter"/>
</dbReference>
<dbReference type="InterPro" id="IPR036961">
    <property type="entry name" value="Kinesin_motor_dom_sf"/>
</dbReference>
<evidence type="ECO:0000259" key="9">
    <source>
        <dbReference type="PROSITE" id="PS50020"/>
    </source>
</evidence>
<evidence type="ECO:0000259" key="11">
    <source>
        <dbReference type="PROSITE" id="PS51456"/>
    </source>
</evidence>
<dbReference type="Gene3D" id="3.30.1470.10">
    <property type="entry name" value="Photosystem I PsaD, reaction center subunit II"/>
    <property type="match status" value="1"/>
</dbReference>
<dbReference type="GO" id="GO:0005737">
    <property type="term" value="C:cytoplasm"/>
    <property type="evidence" value="ECO:0007669"/>
    <property type="project" value="TreeGrafter"/>
</dbReference>
<dbReference type="PROSITE" id="PS51456">
    <property type="entry name" value="MYOSIN_MOTOR"/>
    <property type="match status" value="1"/>
</dbReference>
<dbReference type="SUPFAM" id="SSF51045">
    <property type="entry name" value="WW domain"/>
    <property type="match status" value="1"/>
</dbReference>
<keyword evidence="2 6" id="KW-0067">ATP-binding</keyword>
<evidence type="ECO:0000313" key="13">
    <source>
        <dbReference type="Proteomes" id="UP000037460"/>
    </source>
</evidence>
<comment type="similarity">
    <text evidence="6">Belongs to the TRAFAC class myosin-kinesin ATPase superfamily. Myosin family.</text>
</comment>
<dbReference type="GO" id="GO:0016459">
    <property type="term" value="C:myosin complex"/>
    <property type="evidence" value="ECO:0007669"/>
    <property type="project" value="UniProtKB-KW"/>
</dbReference>
<feature type="coiled-coil region" evidence="7">
    <location>
        <begin position="730"/>
        <end position="759"/>
    </location>
</feature>
<feature type="region of interest" description="Actin-binding" evidence="6">
    <location>
        <begin position="579"/>
        <end position="601"/>
    </location>
</feature>
<dbReference type="PROSITE" id="PS50106">
    <property type="entry name" value="PDZ"/>
    <property type="match status" value="3"/>
</dbReference>
<dbReference type="GO" id="GO:0051015">
    <property type="term" value="F:actin filament binding"/>
    <property type="evidence" value="ECO:0007669"/>
    <property type="project" value="TreeGrafter"/>
</dbReference>
<evidence type="ECO:0000256" key="4">
    <source>
        <dbReference type="ARBA" id="ARBA00023175"/>
    </source>
</evidence>
<dbReference type="Gene3D" id="1.20.120.720">
    <property type="entry name" value="Myosin VI head, motor domain, U50 subdomain"/>
    <property type="match status" value="1"/>
</dbReference>
<evidence type="ECO:0000256" key="7">
    <source>
        <dbReference type="SAM" id="Coils"/>
    </source>
</evidence>
<feature type="compositionally biased region" description="Low complexity" evidence="8">
    <location>
        <begin position="962"/>
        <end position="971"/>
    </location>
</feature>
<dbReference type="CDD" id="cd00136">
    <property type="entry name" value="PDZ_canonical"/>
    <property type="match status" value="3"/>
</dbReference>
<dbReference type="CDD" id="cd00124">
    <property type="entry name" value="MYSc"/>
    <property type="match status" value="1"/>
</dbReference>
<keyword evidence="1 6" id="KW-0547">Nucleotide-binding</keyword>
<dbReference type="InterPro" id="IPR027417">
    <property type="entry name" value="P-loop_NTPase"/>
</dbReference>
<dbReference type="InterPro" id="IPR001202">
    <property type="entry name" value="WW_dom"/>
</dbReference>
<dbReference type="Pfam" id="PF17820">
    <property type="entry name" value="PDZ_6"/>
    <property type="match status" value="1"/>
</dbReference>